<dbReference type="Pfam" id="PF04427">
    <property type="entry name" value="Brix"/>
    <property type="match status" value="1"/>
</dbReference>
<dbReference type="PANTHER" id="PTHR12728">
    <property type="entry name" value="BRIX DOMAIN CONTAINING PROTEIN"/>
    <property type="match status" value="1"/>
</dbReference>
<feature type="region of interest" description="Disordered" evidence="5">
    <location>
        <begin position="1"/>
        <end position="25"/>
    </location>
</feature>
<evidence type="ECO:0000256" key="5">
    <source>
        <dbReference type="SAM" id="MobiDB-lite"/>
    </source>
</evidence>
<dbReference type="Proteomes" id="UP000311382">
    <property type="component" value="Unassembled WGS sequence"/>
</dbReference>
<sequence>MSTPLVAPAKPKNARSKRAQDARAPQLVEKHAKTAIVARTTGISDKVKVALSELNQLKKPHSIAFSKANEVRPFEDPASLNFWSSKNDASLFLIGTHTKKRPHGLVWARCFAGEVMEMLEVGIEEVMAMSNFKGIKSTAGSVPLFHFTAAEPHANLWDTHPTFQQFKSLLLDFFRGNELDGVSLKGLERVISVTIGDAPSSAEGVEGALAGGKGKGPIGKGKAVESLIGSFNPNAATQNYDEDKTLPLVHFRTYTVHFMRSGLPQPRVELAPHGPHFTFSMRRTQTPTAEVWKQAMKKKEKKSTTGPKKSKNLDIDEMGNKIGRIHVGRQDLDKLQARKFKGLKGSKRRASDAGAEGAEDAPAAAGGEAEDGGEAKRARKE</sequence>
<evidence type="ECO:0000256" key="2">
    <source>
        <dbReference type="ARBA" id="ARBA00010782"/>
    </source>
</evidence>
<name>A0A5C5FV23_9BASI</name>
<dbReference type="InterPro" id="IPR039770">
    <property type="entry name" value="Rpf2"/>
</dbReference>
<evidence type="ECO:0000256" key="3">
    <source>
        <dbReference type="ARBA" id="ARBA00023242"/>
    </source>
</evidence>
<reference evidence="7 8" key="1">
    <citation type="submission" date="2019-03" db="EMBL/GenBank/DDBJ databases">
        <title>Rhodosporidium diobovatum UCD-FST 08-225 genome sequencing, assembly, and annotation.</title>
        <authorList>
            <person name="Fakankun I.U."/>
            <person name="Fristensky B."/>
            <person name="Levin D.B."/>
        </authorList>
    </citation>
    <scope>NUCLEOTIDE SEQUENCE [LARGE SCALE GENOMIC DNA]</scope>
    <source>
        <strain evidence="7 8">UCD-FST 08-225</strain>
    </source>
</reference>
<dbReference type="STRING" id="5288.A0A5C5FV23"/>
<dbReference type="PANTHER" id="PTHR12728:SF0">
    <property type="entry name" value="RIBOSOME PRODUCTION FACTOR 2 HOMOLOG"/>
    <property type="match status" value="1"/>
</dbReference>
<comment type="subcellular location">
    <subcellularLocation>
        <location evidence="1 4">Nucleus</location>
        <location evidence="1 4">Nucleolus</location>
    </subcellularLocation>
</comment>
<feature type="compositionally biased region" description="Basic residues" evidence="5">
    <location>
        <begin position="337"/>
        <end position="348"/>
    </location>
</feature>
<dbReference type="GO" id="GO:0000463">
    <property type="term" value="P:maturation of LSU-rRNA from tricistronic rRNA transcript (SSU-rRNA, 5.8S rRNA, LSU-rRNA)"/>
    <property type="evidence" value="ECO:0007669"/>
    <property type="project" value="TreeGrafter"/>
</dbReference>
<evidence type="ECO:0000256" key="1">
    <source>
        <dbReference type="ARBA" id="ARBA00004604"/>
    </source>
</evidence>
<evidence type="ECO:0000313" key="8">
    <source>
        <dbReference type="Proteomes" id="UP000311382"/>
    </source>
</evidence>
<comment type="caution">
    <text evidence="7">The sequence shown here is derived from an EMBL/GenBank/DDBJ whole genome shotgun (WGS) entry which is preliminary data.</text>
</comment>
<dbReference type="PROSITE" id="PS50833">
    <property type="entry name" value="BRIX"/>
    <property type="match status" value="1"/>
</dbReference>
<keyword evidence="8" id="KW-1185">Reference proteome</keyword>
<dbReference type="OrthoDB" id="407658at2759"/>
<dbReference type="GO" id="GO:0019843">
    <property type="term" value="F:rRNA binding"/>
    <property type="evidence" value="ECO:0007669"/>
    <property type="project" value="UniProtKB-UniRule"/>
</dbReference>
<proteinExistence type="inferred from homology"/>
<dbReference type="GO" id="GO:0005730">
    <property type="term" value="C:nucleolus"/>
    <property type="evidence" value="ECO:0007669"/>
    <property type="project" value="UniProtKB-SubCell"/>
</dbReference>
<accession>A0A5C5FV23</accession>
<feature type="region of interest" description="Disordered" evidence="5">
    <location>
        <begin position="296"/>
        <end position="381"/>
    </location>
</feature>
<feature type="compositionally biased region" description="Low complexity" evidence="5">
    <location>
        <begin position="352"/>
        <end position="367"/>
    </location>
</feature>
<dbReference type="InterPro" id="IPR007109">
    <property type="entry name" value="Brix"/>
</dbReference>
<organism evidence="7 8">
    <name type="scientific">Rhodotorula diobovata</name>
    <dbReference type="NCBI Taxonomy" id="5288"/>
    <lineage>
        <taxon>Eukaryota</taxon>
        <taxon>Fungi</taxon>
        <taxon>Dikarya</taxon>
        <taxon>Basidiomycota</taxon>
        <taxon>Pucciniomycotina</taxon>
        <taxon>Microbotryomycetes</taxon>
        <taxon>Sporidiobolales</taxon>
        <taxon>Sporidiobolaceae</taxon>
        <taxon>Rhodotorula</taxon>
    </lineage>
</organism>
<evidence type="ECO:0000256" key="4">
    <source>
        <dbReference type="RuleBase" id="RU367086"/>
    </source>
</evidence>
<feature type="domain" description="Brix" evidence="6">
    <location>
        <begin position="33"/>
        <end position="290"/>
    </location>
</feature>
<dbReference type="GO" id="GO:0000027">
    <property type="term" value="P:ribosomal large subunit assembly"/>
    <property type="evidence" value="ECO:0007669"/>
    <property type="project" value="InterPro"/>
</dbReference>
<dbReference type="SMART" id="SM00879">
    <property type="entry name" value="Brix"/>
    <property type="match status" value="1"/>
</dbReference>
<dbReference type="EMBL" id="SOZI01000082">
    <property type="protein sequence ID" value="TNY19874.1"/>
    <property type="molecule type" value="Genomic_DNA"/>
</dbReference>
<evidence type="ECO:0000313" key="7">
    <source>
        <dbReference type="EMBL" id="TNY19874.1"/>
    </source>
</evidence>
<keyword evidence="3 4" id="KW-0539">Nucleus</keyword>
<protein>
    <recommendedName>
        <fullName evidence="4">Ribosome production factor 2 homolog</fullName>
    </recommendedName>
    <alternativeName>
        <fullName evidence="4">Ribosome biogenesis protein RPF2 homolog</fullName>
    </alternativeName>
</protein>
<dbReference type="AlphaFoldDB" id="A0A5C5FV23"/>
<comment type="similarity">
    <text evidence="2 4">Belongs to the RPF2 family.</text>
</comment>
<evidence type="ECO:0000259" key="6">
    <source>
        <dbReference type="PROSITE" id="PS50833"/>
    </source>
</evidence>
<gene>
    <name evidence="7" type="ORF">DMC30DRAFT_284948</name>
</gene>